<evidence type="ECO:0000313" key="2">
    <source>
        <dbReference type="EMBL" id="TDC61729.1"/>
    </source>
</evidence>
<proteinExistence type="predicted"/>
<protein>
    <recommendedName>
        <fullName evidence="4">DUF11 domain-containing protein</fullName>
    </recommendedName>
</protein>
<dbReference type="Proteomes" id="UP000295345">
    <property type="component" value="Unassembled WGS sequence"/>
</dbReference>
<dbReference type="EMBL" id="SMKI01000724">
    <property type="protein sequence ID" value="TDC61729.1"/>
    <property type="molecule type" value="Genomic_DNA"/>
</dbReference>
<feature type="signal peptide" evidence="1">
    <location>
        <begin position="1"/>
        <end position="31"/>
    </location>
</feature>
<keyword evidence="1" id="KW-0732">Signal</keyword>
<evidence type="ECO:0008006" key="4">
    <source>
        <dbReference type="Google" id="ProtNLM"/>
    </source>
</evidence>
<comment type="caution">
    <text evidence="2">The sequence shown here is derived from an EMBL/GenBank/DDBJ whole genome shotgun (WGS) entry which is preliminary data.</text>
</comment>
<name>A0A4R4SHI3_9ACTN</name>
<feature type="non-terminal residue" evidence="2">
    <location>
        <position position="175"/>
    </location>
</feature>
<feature type="chain" id="PRO_5020743845" description="DUF11 domain-containing protein" evidence="1">
    <location>
        <begin position="32"/>
        <end position="175"/>
    </location>
</feature>
<keyword evidence="3" id="KW-1185">Reference proteome</keyword>
<evidence type="ECO:0000256" key="1">
    <source>
        <dbReference type="SAM" id="SignalP"/>
    </source>
</evidence>
<dbReference type="RefSeq" id="WP_132822233.1">
    <property type="nucleotide sequence ID" value="NZ_SMKI01000724.1"/>
</dbReference>
<sequence length="175" mass="19003">MKQRRARHAAAGATAVALVPLALFGASPAHAEGTAIEPIDISELPYCEDAADDESVVVEFVDVPEGGPATAWQEFTYRVTNLGAEPIAPVYAQADMWAWADDGADDPFPFDFEWNVDGEWQDVLFESDYANGYFGIVRELQPGESAEARLRGRALEDRSGWAALSAAVRHYPAEG</sequence>
<evidence type="ECO:0000313" key="3">
    <source>
        <dbReference type="Proteomes" id="UP000295345"/>
    </source>
</evidence>
<dbReference type="OrthoDB" id="4304484at2"/>
<reference evidence="2 3" key="1">
    <citation type="submission" date="2019-03" db="EMBL/GenBank/DDBJ databases">
        <title>Draft genome sequences of novel Actinobacteria.</title>
        <authorList>
            <person name="Sahin N."/>
            <person name="Ay H."/>
            <person name="Saygin H."/>
        </authorList>
    </citation>
    <scope>NUCLEOTIDE SEQUENCE [LARGE SCALE GENOMIC DNA]</scope>
    <source>
        <strain evidence="2 3">DSM 41900</strain>
    </source>
</reference>
<accession>A0A4R4SHI3</accession>
<dbReference type="AlphaFoldDB" id="A0A4R4SHI3"/>
<gene>
    <name evidence="2" type="ORF">E1283_35195</name>
</gene>
<organism evidence="2 3">
    <name type="scientific">Streptomyces hainanensis</name>
    <dbReference type="NCBI Taxonomy" id="402648"/>
    <lineage>
        <taxon>Bacteria</taxon>
        <taxon>Bacillati</taxon>
        <taxon>Actinomycetota</taxon>
        <taxon>Actinomycetes</taxon>
        <taxon>Kitasatosporales</taxon>
        <taxon>Streptomycetaceae</taxon>
        <taxon>Streptomyces</taxon>
    </lineage>
</organism>